<evidence type="ECO:0000256" key="8">
    <source>
        <dbReference type="SAM" id="Phobius"/>
    </source>
</evidence>
<evidence type="ECO:0000256" key="4">
    <source>
        <dbReference type="ARBA" id="ARBA00022729"/>
    </source>
</evidence>
<accession>A0A6I8NVW1</accession>
<feature type="chain" id="PRO_5026287307" evidence="9">
    <location>
        <begin position="35"/>
        <end position="190"/>
    </location>
</feature>
<sequence>MGRRPPRPTWRPSARLLLPLLLLLLLGSPAPTAGQDFDLSDALGDFEKTTKKPSVPTRKPSSDLDLSDAFGDGNDDVKPKPRPQPPPNPGNSGGISDDDLIDSNPNPRPHPGGNGQSDSNHNGQSDAESPGVIPGIISAVVVAVVGAVSSFIAYQKKKLCFKGNGDAETVQVEGYQDASKEPPVQSTLLQ</sequence>
<keyword evidence="5 8" id="KW-1133">Transmembrane helix</keyword>
<dbReference type="Proteomes" id="UP000002279">
    <property type="component" value="Chromosome 15"/>
</dbReference>
<evidence type="ECO:0000256" key="5">
    <source>
        <dbReference type="ARBA" id="ARBA00022989"/>
    </source>
</evidence>
<evidence type="ECO:0000256" key="6">
    <source>
        <dbReference type="ARBA" id="ARBA00023136"/>
    </source>
</evidence>
<feature type="transmembrane region" description="Helical" evidence="8">
    <location>
        <begin position="132"/>
        <end position="154"/>
    </location>
</feature>
<keyword evidence="4 9" id="KW-0732">Signal</keyword>
<feature type="region of interest" description="Disordered" evidence="7">
    <location>
        <begin position="47"/>
        <end position="130"/>
    </location>
</feature>
<keyword evidence="6 8" id="KW-0472">Membrane</keyword>
<evidence type="ECO:0000313" key="10">
    <source>
        <dbReference type="Ensembl" id="ENSOANP00000045479.1"/>
    </source>
</evidence>
<comment type="subcellular location">
    <subcellularLocation>
        <location evidence="1">Membrane</location>
        <topology evidence="1">Single-pass type I membrane protein</topology>
    </subcellularLocation>
</comment>
<feature type="signal peptide" evidence="9">
    <location>
        <begin position="1"/>
        <end position="34"/>
    </location>
</feature>
<comment type="similarity">
    <text evidence="2">Belongs to the CD99 family.</text>
</comment>
<dbReference type="Bgee" id="ENSOANG00000039022">
    <property type="expression patterns" value="Expressed in fibroblast and 8 other cell types or tissues"/>
</dbReference>
<evidence type="ECO:0000256" key="7">
    <source>
        <dbReference type="SAM" id="MobiDB-lite"/>
    </source>
</evidence>
<reference evidence="10 11" key="1">
    <citation type="journal article" date="2008" name="Nature">
        <title>Genome analysis of the platypus reveals unique signatures of evolution.</title>
        <authorList>
            <person name="Warren W.C."/>
            <person name="Hillier L.W."/>
            <person name="Marshall Graves J.A."/>
            <person name="Birney E."/>
            <person name="Ponting C.P."/>
            <person name="Grutzner F."/>
            <person name="Belov K."/>
            <person name="Miller W."/>
            <person name="Clarke L."/>
            <person name="Chinwalla A.T."/>
            <person name="Yang S.P."/>
            <person name="Heger A."/>
            <person name="Locke D.P."/>
            <person name="Miethke P."/>
            <person name="Waters P.D."/>
            <person name="Veyrunes F."/>
            <person name="Fulton L."/>
            <person name="Fulton B."/>
            <person name="Graves T."/>
            <person name="Wallis J."/>
            <person name="Puente X.S."/>
            <person name="Lopez-Otin C."/>
            <person name="Ordonez G.R."/>
            <person name="Eichler E.E."/>
            <person name="Chen L."/>
            <person name="Cheng Z."/>
            <person name="Deakin J.E."/>
            <person name="Alsop A."/>
            <person name="Thompson K."/>
            <person name="Kirby P."/>
            <person name="Papenfuss A.T."/>
            <person name="Wakefield M.J."/>
            <person name="Olender T."/>
            <person name="Lancet D."/>
            <person name="Huttley G.A."/>
            <person name="Smit A.F."/>
            <person name="Pask A."/>
            <person name="Temple-Smith P."/>
            <person name="Batzer M.A."/>
            <person name="Walker J.A."/>
            <person name="Konkel M.K."/>
            <person name="Harris R.S."/>
            <person name="Whittington C.M."/>
            <person name="Wong E.S."/>
            <person name="Gemmell N.J."/>
            <person name="Buschiazzo E."/>
            <person name="Vargas Jentzsch I.M."/>
            <person name="Merkel A."/>
            <person name="Schmitz J."/>
            <person name="Zemann A."/>
            <person name="Churakov G."/>
            <person name="Kriegs J.O."/>
            <person name="Brosius J."/>
            <person name="Murchison E.P."/>
            <person name="Sachidanandam R."/>
            <person name="Smith C."/>
            <person name="Hannon G.J."/>
            <person name="Tsend-Ayush E."/>
            <person name="McMillan D."/>
            <person name="Attenborough R."/>
            <person name="Rens W."/>
            <person name="Ferguson-Smith M."/>
            <person name="Lefevre C.M."/>
            <person name="Sharp J.A."/>
            <person name="Nicholas K.R."/>
            <person name="Ray D.A."/>
            <person name="Kube M."/>
            <person name="Reinhardt R."/>
            <person name="Pringle T.H."/>
            <person name="Taylor J."/>
            <person name="Jones R.C."/>
            <person name="Nixon B."/>
            <person name="Dacheux J.L."/>
            <person name="Niwa H."/>
            <person name="Sekita Y."/>
            <person name="Huang X."/>
            <person name="Stark A."/>
            <person name="Kheradpour P."/>
            <person name="Kellis M."/>
            <person name="Flicek P."/>
            <person name="Chen Y."/>
            <person name="Webber C."/>
            <person name="Hardison R."/>
            <person name="Nelson J."/>
            <person name="Hallsworth-Pepin K."/>
            <person name="Delehaunty K."/>
            <person name="Markovic C."/>
            <person name="Minx P."/>
            <person name="Feng Y."/>
            <person name="Kremitzki C."/>
            <person name="Mitreva M."/>
            <person name="Glasscock J."/>
            <person name="Wylie T."/>
            <person name="Wohldmann P."/>
            <person name="Thiru P."/>
            <person name="Nhan M.N."/>
            <person name="Pohl C.S."/>
            <person name="Smith S.M."/>
            <person name="Hou S."/>
            <person name="Nefedov M."/>
            <person name="de Jong P.J."/>
            <person name="Renfree M.B."/>
            <person name="Mardis E.R."/>
            <person name="Wilson R.K."/>
        </authorList>
    </citation>
    <scope>NUCLEOTIDE SEQUENCE [LARGE SCALE GENOMIC DNA]</scope>
    <source>
        <strain evidence="10 11">Glennie</strain>
    </source>
</reference>
<dbReference type="InterPro" id="IPR022078">
    <property type="entry name" value="CD99L2"/>
</dbReference>
<evidence type="ECO:0000256" key="1">
    <source>
        <dbReference type="ARBA" id="ARBA00004479"/>
    </source>
</evidence>
<dbReference type="Ensembl" id="ENSOANT00000070044.1">
    <property type="protein sequence ID" value="ENSOANP00000045479.1"/>
    <property type="gene ID" value="ENSOANG00000039022.1"/>
</dbReference>
<keyword evidence="11" id="KW-1185">Reference proteome</keyword>
<reference evidence="10" key="3">
    <citation type="submission" date="2025-09" db="UniProtKB">
        <authorList>
            <consortium name="Ensembl"/>
        </authorList>
    </citation>
    <scope>IDENTIFICATION</scope>
    <source>
        <strain evidence="10">Glennie</strain>
    </source>
</reference>
<dbReference type="GO" id="GO:0016020">
    <property type="term" value="C:membrane"/>
    <property type="evidence" value="ECO:0007669"/>
    <property type="project" value="UniProtKB-SubCell"/>
</dbReference>
<dbReference type="RefSeq" id="XP_007671051.1">
    <property type="nucleotide sequence ID" value="XM_007672861.3"/>
</dbReference>
<reference evidence="10" key="2">
    <citation type="submission" date="2025-08" db="UniProtKB">
        <authorList>
            <consortium name="Ensembl"/>
        </authorList>
    </citation>
    <scope>IDENTIFICATION</scope>
    <source>
        <strain evidence="10">Glennie</strain>
    </source>
</reference>
<evidence type="ECO:0000256" key="9">
    <source>
        <dbReference type="SAM" id="SignalP"/>
    </source>
</evidence>
<evidence type="ECO:0000256" key="3">
    <source>
        <dbReference type="ARBA" id="ARBA00022692"/>
    </source>
</evidence>
<dbReference type="PANTHER" id="PTHR15076">
    <property type="entry name" value="CD99/MIC2 PROTEIN RELATED"/>
    <property type="match status" value="1"/>
</dbReference>
<organism evidence="10 11">
    <name type="scientific">Ornithorhynchus anatinus</name>
    <name type="common">Duckbill platypus</name>
    <dbReference type="NCBI Taxonomy" id="9258"/>
    <lineage>
        <taxon>Eukaryota</taxon>
        <taxon>Metazoa</taxon>
        <taxon>Chordata</taxon>
        <taxon>Craniata</taxon>
        <taxon>Vertebrata</taxon>
        <taxon>Euteleostomi</taxon>
        <taxon>Mammalia</taxon>
        <taxon>Monotremata</taxon>
        <taxon>Ornithorhynchidae</taxon>
        <taxon>Ornithorhynchus</taxon>
    </lineage>
</organism>
<keyword evidence="3 8" id="KW-0812">Transmembrane</keyword>
<proteinExistence type="inferred from homology"/>
<dbReference type="OrthoDB" id="8963727at2759"/>
<dbReference type="AlphaFoldDB" id="A0A6I8NVW1"/>
<feature type="compositionally biased region" description="Polar residues" evidence="7">
    <location>
        <begin position="116"/>
        <end position="127"/>
    </location>
</feature>
<dbReference type="CTD" id="4267"/>
<dbReference type="PANTHER" id="PTHR15076:SF15">
    <property type="entry name" value="CD99 ANTIGEN"/>
    <property type="match status" value="1"/>
</dbReference>
<protein>
    <submittedName>
        <fullName evidence="10">CD99 molecule (Xg blood group)</fullName>
    </submittedName>
</protein>
<evidence type="ECO:0000256" key="2">
    <source>
        <dbReference type="ARBA" id="ARBA00008763"/>
    </source>
</evidence>
<gene>
    <name evidence="10" type="primary">CD99</name>
</gene>
<dbReference type="GeneID" id="103171404"/>
<dbReference type="GeneTree" id="ENSGT00940000154344"/>
<name>A0A6I8NVW1_ORNAN</name>
<evidence type="ECO:0000313" key="11">
    <source>
        <dbReference type="Proteomes" id="UP000002279"/>
    </source>
</evidence>
<dbReference type="Pfam" id="PF12301">
    <property type="entry name" value="CD99L2"/>
    <property type="match status" value="1"/>
</dbReference>
<dbReference type="KEGG" id="oaa:103171404"/>